<keyword evidence="2" id="KW-1185">Reference proteome</keyword>
<sequence>MSRRVLLAGVGLLTVAAVIAAAWWSLAARGEPTARETAEGYLSALERGDVAQIQALRRDPLPEGAAEAFSGARSVTDARVEAIDTSRAGRATVEASAVFGDTRRQIPFTVLSQDDGAHVVIDDLGELTASTSPGDAVQVGGTSISDGASLPLLPARYPLAPLPAEVLTGADDVAVSSQETVVVALDAALADDAVATVQSAIEAYADDCTARADAVPAACGFDVPWPADFDSVETITYRVDVYPTVQEFSLGDAVYASDGVVVATVRGNPRDGGDGERTYRAEDWSLRGTLSFEDTRAVISVF</sequence>
<name>A0ABU5N706_9MICO</name>
<reference evidence="1 2" key="1">
    <citation type="submission" date="2023-10" db="EMBL/GenBank/DDBJ databases">
        <title>Microbacterium xanthum sp. nov., isolated from seaweed.</title>
        <authorList>
            <person name="Lee S.D."/>
        </authorList>
    </citation>
    <scope>NUCLEOTIDE SEQUENCE [LARGE SCALE GENOMIC DNA]</scope>
    <source>
        <strain evidence="1 2">KCTC 19124</strain>
    </source>
</reference>
<gene>
    <name evidence="1" type="ORF">R2Q92_08355</name>
</gene>
<evidence type="ECO:0000313" key="2">
    <source>
        <dbReference type="Proteomes" id="UP001291912"/>
    </source>
</evidence>
<comment type="caution">
    <text evidence="1">The sequence shown here is derived from an EMBL/GenBank/DDBJ whole genome shotgun (WGS) entry which is preliminary data.</text>
</comment>
<dbReference type="EMBL" id="JAWJYN010000002">
    <property type="protein sequence ID" value="MDZ8161852.1"/>
    <property type="molecule type" value="Genomic_DNA"/>
</dbReference>
<accession>A0ABU5N706</accession>
<protein>
    <submittedName>
        <fullName evidence="1">Uncharacterized protein</fullName>
    </submittedName>
</protein>
<evidence type="ECO:0000313" key="1">
    <source>
        <dbReference type="EMBL" id="MDZ8161852.1"/>
    </source>
</evidence>
<dbReference type="RefSeq" id="WP_194424368.1">
    <property type="nucleotide sequence ID" value="NZ_BAAAPT010000002.1"/>
</dbReference>
<organism evidence="1 2">
    <name type="scientific">Microbacterium aquimaris</name>
    <dbReference type="NCBI Taxonomy" id="459816"/>
    <lineage>
        <taxon>Bacteria</taxon>
        <taxon>Bacillati</taxon>
        <taxon>Actinomycetota</taxon>
        <taxon>Actinomycetes</taxon>
        <taxon>Micrococcales</taxon>
        <taxon>Microbacteriaceae</taxon>
        <taxon>Microbacterium</taxon>
    </lineage>
</organism>
<dbReference type="Proteomes" id="UP001291912">
    <property type="component" value="Unassembled WGS sequence"/>
</dbReference>
<proteinExistence type="predicted"/>